<keyword evidence="4" id="KW-0297">G-protein coupled receptor</keyword>
<dbReference type="AlphaFoldDB" id="A0A665TNP1"/>
<feature type="transmembrane region" description="Helical" evidence="9">
    <location>
        <begin position="97"/>
        <end position="118"/>
    </location>
</feature>
<dbReference type="Pfam" id="PF00001">
    <property type="entry name" value="7tm_1"/>
    <property type="match status" value="1"/>
</dbReference>
<dbReference type="GO" id="GO:0004930">
    <property type="term" value="F:G protein-coupled receptor activity"/>
    <property type="evidence" value="ECO:0007669"/>
    <property type="project" value="UniProtKB-KW"/>
</dbReference>
<evidence type="ECO:0000313" key="12">
    <source>
        <dbReference type="Proteomes" id="UP000472264"/>
    </source>
</evidence>
<dbReference type="Gene3D" id="1.20.1070.10">
    <property type="entry name" value="Rhodopsin 7-helix transmembrane proteins"/>
    <property type="match status" value="1"/>
</dbReference>
<keyword evidence="5 9" id="KW-0472">Membrane</keyword>
<evidence type="ECO:0000259" key="10">
    <source>
        <dbReference type="PROSITE" id="PS50262"/>
    </source>
</evidence>
<evidence type="ECO:0000256" key="8">
    <source>
        <dbReference type="ARBA" id="ARBA00025736"/>
    </source>
</evidence>
<evidence type="ECO:0000256" key="9">
    <source>
        <dbReference type="SAM" id="Phobius"/>
    </source>
</evidence>
<dbReference type="GO" id="GO:0005886">
    <property type="term" value="C:plasma membrane"/>
    <property type="evidence" value="ECO:0007669"/>
    <property type="project" value="TreeGrafter"/>
</dbReference>
<dbReference type="PANTHER" id="PTHR24225">
    <property type="entry name" value="CHEMOTACTIC RECEPTOR"/>
    <property type="match status" value="1"/>
</dbReference>
<evidence type="ECO:0000256" key="7">
    <source>
        <dbReference type="ARBA" id="ARBA00023224"/>
    </source>
</evidence>
<reference evidence="11" key="3">
    <citation type="submission" date="2025-09" db="UniProtKB">
        <authorList>
            <consortium name="Ensembl"/>
        </authorList>
    </citation>
    <scope>IDENTIFICATION</scope>
</reference>
<dbReference type="GO" id="GO:0007204">
    <property type="term" value="P:positive regulation of cytosolic calcium ion concentration"/>
    <property type="evidence" value="ECO:0007669"/>
    <property type="project" value="TreeGrafter"/>
</dbReference>
<feature type="transmembrane region" description="Helical" evidence="9">
    <location>
        <begin position="264"/>
        <end position="284"/>
    </location>
</feature>
<dbReference type="InterPro" id="IPR000826">
    <property type="entry name" value="Formyl_rcpt-rel"/>
</dbReference>
<keyword evidence="3 9" id="KW-1133">Transmembrane helix</keyword>
<comment type="subcellular location">
    <subcellularLocation>
        <location evidence="1">Membrane</location>
        <topology evidence="1">Multi-pass membrane protein</topology>
    </subcellularLocation>
</comment>
<evidence type="ECO:0000256" key="6">
    <source>
        <dbReference type="ARBA" id="ARBA00023170"/>
    </source>
</evidence>
<dbReference type="PROSITE" id="PS50262">
    <property type="entry name" value="G_PROTEIN_RECEP_F1_2"/>
    <property type="match status" value="1"/>
</dbReference>
<keyword evidence="7" id="KW-0807">Transducer</keyword>
<feature type="transmembrane region" description="Helical" evidence="9">
    <location>
        <begin position="62"/>
        <end position="85"/>
    </location>
</feature>
<feature type="transmembrane region" description="Helical" evidence="9">
    <location>
        <begin position="222"/>
        <end position="244"/>
    </location>
</feature>
<dbReference type="GeneID" id="115036907"/>
<evidence type="ECO:0000256" key="5">
    <source>
        <dbReference type="ARBA" id="ARBA00023136"/>
    </source>
</evidence>
<dbReference type="CDD" id="cd00637">
    <property type="entry name" value="7tm_classA_rhodopsin-like"/>
    <property type="match status" value="1"/>
</dbReference>
<feature type="transmembrane region" description="Helical" evidence="9">
    <location>
        <begin position="178"/>
        <end position="202"/>
    </location>
</feature>
<gene>
    <name evidence="11" type="primary">LOC115036907</name>
</gene>
<feature type="domain" description="G-protein coupled receptors family 1 profile" evidence="10">
    <location>
        <begin position="41"/>
        <end position="281"/>
    </location>
</feature>
<dbReference type="GO" id="GO:0007200">
    <property type="term" value="P:phospholipase C-activating G protein-coupled receptor signaling pathway"/>
    <property type="evidence" value="ECO:0007669"/>
    <property type="project" value="TreeGrafter"/>
</dbReference>
<evidence type="ECO:0000256" key="3">
    <source>
        <dbReference type="ARBA" id="ARBA00022989"/>
    </source>
</evidence>
<dbReference type="InParanoid" id="A0A665TNP1"/>
<proteinExistence type="inferred from homology"/>
<organism evidence="11 12">
    <name type="scientific">Echeneis naucrates</name>
    <name type="common">Live sharksucker</name>
    <dbReference type="NCBI Taxonomy" id="173247"/>
    <lineage>
        <taxon>Eukaryota</taxon>
        <taxon>Metazoa</taxon>
        <taxon>Chordata</taxon>
        <taxon>Craniata</taxon>
        <taxon>Vertebrata</taxon>
        <taxon>Euteleostomi</taxon>
        <taxon>Actinopterygii</taxon>
        <taxon>Neopterygii</taxon>
        <taxon>Teleostei</taxon>
        <taxon>Neoteleostei</taxon>
        <taxon>Acanthomorphata</taxon>
        <taxon>Carangaria</taxon>
        <taxon>Carangiformes</taxon>
        <taxon>Echeneidae</taxon>
        <taxon>Echeneis</taxon>
    </lineage>
</organism>
<dbReference type="OrthoDB" id="5968937at2759"/>
<dbReference type="GO" id="GO:0006954">
    <property type="term" value="P:inflammatory response"/>
    <property type="evidence" value="ECO:0007669"/>
    <property type="project" value="TreeGrafter"/>
</dbReference>
<keyword evidence="2 9" id="KW-0812">Transmembrane</keyword>
<dbReference type="PRINTS" id="PR00237">
    <property type="entry name" value="GPCRRHODOPSN"/>
</dbReference>
<evidence type="ECO:0000313" key="11">
    <source>
        <dbReference type="Ensembl" id="ENSENLP00000008107.1"/>
    </source>
</evidence>
<protein>
    <submittedName>
        <fullName evidence="11">P2Y purinoceptor 8-like</fullName>
    </submittedName>
</protein>
<reference evidence="11" key="1">
    <citation type="submission" date="2021-04" db="EMBL/GenBank/DDBJ databases">
        <authorList>
            <consortium name="Wellcome Sanger Institute Data Sharing"/>
        </authorList>
    </citation>
    <scope>NUCLEOTIDE SEQUENCE [LARGE SCALE GENOMIC DNA]</scope>
</reference>
<dbReference type="GO" id="GO:0004875">
    <property type="term" value="F:complement receptor activity"/>
    <property type="evidence" value="ECO:0007669"/>
    <property type="project" value="TreeGrafter"/>
</dbReference>
<reference evidence="11" key="2">
    <citation type="submission" date="2025-08" db="UniProtKB">
        <authorList>
            <consortium name="Ensembl"/>
        </authorList>
    </citation>
    <scope>IDENTIFICATION</scope>
</reference>
<feature type="transmembrane region" description="Helical" evidence="9">
    <location>
        <begin position="23"/>
        <end position="41"/>
    </location>
</feature>
<dbReference type="OMA" id="VECFYFF"/>
<keyword evidence="12" id="KW-1185">Reference proteome</keyword>
<evidence type="ECO:0000256" key="4">
    <source>
        <dbReference type="ARBA" id="ARBA00023040"/>
    </source>
</evidence>
<keyword evidence="6" id="KW-0675">Receptor</keyword>
<evidence type="ECO:0000256" key="1">
    <source>
        <dbReference type="ARBA" id="ARBA00004141"/>
    </source>
</evidence>
<feature type="transmembrane region" description="Helical" evidence="9">
    <location>
        <begin position="139"/>
        <end position="158"/>
    </location>
</feature>
<dbReference type="Proteomes" id="UP000472264">
    <property type="component" value="Chromosome 23"/>
</dbReference>
<dbReference type="Ensembl" id="ENSENLT00000008471.1">
    <property type="protein sequence ID" value="ENSENLP00000008107.1"/>
    <property type="gene ID" value="ENSENLG00000003929.1"/>
</dbReference>
<accession>A0A665TNP1</accession>
<dbReference type="InterPro" id="IPR017452">
    <property type="entry name" value="GPCR_Rhodpsn_7TM"/>
</dbReference>
<name>A0A665TNP1_ECHNA</name>
<dbReference type="RefSeq" id="XP_029351170.1">
    <property type="nucleotide sequence ID" value="XM_029495310.1"/>
</dbReference>
<evidence type="ECO:0000256" key="2">
    <source>
        <dbReference type="ARBA" id="ARBA00022692"/>
    </source>
</evidence>
<sequence length="300" mass="34236">MSFNGTFTNSSSSLECLPTFSSLPWYLIAVVSVISLLGIPSNITVIGKLSWHLRGSNISQRLFFILAVSDLLCLLCLPIGLVVLHNGSPQVYVVCQLLVYIFFFCISADLNILVLIGLQRYFQIVRPDQWAKLSRNWQRLLLCSVWMLASLEALPVVFSLKHNDNKSIPLCCGYRIAAAFEAAYIAFFVFGHLVLLSCYLLLVRRLNQTKMARKKLPRATKLFVRIIAVSLAVSFFPLIVRMLYVAALYIEDSDKLLEVSKKLTVVECFYFFNHCLNPFLYFFASRHEKTDKRRSHVLND</sequence>
<dbReference type="InterPro" id="IPR000276">
    <property type="entry name" value="GPCR_Rhodpsn"/>
</dbReference>
<dbReference type="PANTHER" id="PTHR24225:SF24">
    <property type="entry name" value="G-PROTEIN COUPLED RECEPTORS FAMILY 1 PROFILE DOMAIN-CONTAINING PROTEIN"/>
    <property type="match status" value="1"/>
</dbReference>
<dbReference type="SUPFAM" id="SSF81321">
    <property type="entry name" value="Family A G protein-coupled receptor-like"/>
    <property type="match status" value="1"/>
</dbReference>
<comment type="similarity">
    <text evidence="8">Belongs to the chemokine-like receptor (CMKLR) family.</text>
</comment>